<feature type="domain" description="ABC transmembrane type-1" evidence="8">
    <location>
        <begin position="97"/>
        <end position="298"/>
    </location>
</feature>
<evidence type="ECO:0000256" key="2">
    <source>
        <dbReference type="ARBA" id="ARBA00022448"/>
    </source>
</evidence>
<protein>
    <submittedName>
        <fullName evidence="9">Oligopeptide transport system permease protein OppB</fullName>
    </submittedName>
</protein>
<accession>A0A517YZ94</accession>
<evidence type="ECO:0000313" key="9">
    <source>
        <dbReference type="EMBL" id="QDU35561.1"/>
    </source>
</evidence>
<keyword evidence="10" id="KW-1185">Reference proteome</keyword>
<name>A0A517YZ94_9BACT</name>
<feature type="transmembrane region" description="Helical" evidence="7">
    <location>
        <begin position="175"/>
        <end position="194"/>
    </location>
</feature>
<evidence type="ECO:0000256" key="1">
    <source>
        <dbReference type="ARBA" id="ARBA00004651"/>
    </source>
</evidence>
<dbReference type="InterPro" id="IPR045621">
    <property type="entry name" value="BPD_transp_1_N"/>
</dbReference>
<dbReference type="Proteomes" id="UP000317369">
    <property type="component" value="Chromosome"/>
</dbReference>
<dbReference type="RefSeq" id="WP_145081101.1">
    <property type="nucleotide sequence ID" value="NZ_CP036425.1"/>
</dbReference>
<feature type="transmembrane region" description="Helical" evidence="7">
    <location>
        <begin position="228"/>
        <end position="251"/>
    </location>
</feature>
<reference evidence="9 10" key="1">
    <citation type="submission" date="2019-02" db="EMBL/GenBank/DDBJ databases">
        <title>Deep-cultivation of Planctomycetes and their phenomic and genomic characterization uncovers novel biology.</title>
        <authorList>
            <person name="Wiegand S."/>
            <person name="Jogler M."/>
            <person name="Boedeker C."/>
            <person name="Pinto D."/>
            <person name="Vollmers J."/>
            <person name="Rivas-Marin E."/>
            <person name="Kohn T."/>
            <person name="Peeters S.H."/>
            <person name="Heuer A."/>
            <person name="Rast P."/>
            <person name="Oberbeckmann S."/>
            <person name="Bunk B."/>
            <person name="Jeske O."/>
            <person name="Meyerdierks A."/>
            <person name="Storesund J.E."/>
            <person name="Kallscheuer N."/>
            <person name="Luecker S."/>
            <person name="Lage O.M."/>
            <person name="Pohl T."/>
            <person name="Merkel B.J."/>
            <person name="Hornburger P."/>
            <person name="Mueller R.-W."/>
            <person name="Bruemmer F."/>
            <person name="Labrenz M."/>
            <person name="Spormann A.M."/>
            <person name="Op den Camp H."/>
            <person name="Overmann J."/>
            <person name="Amann R."/>
            <person name="Jetten M.S.M."/>
            <person name="Mascher T."/>
            <person name="Medema M.H."/>
            <person name="Devos D.P."/>
            <person name="Kaster A.-K."/>
            <person name="Ovreas L."/>
            <person name="Rohde M."/>
            <person name="Galperin M.Y."/>
            <person name="Jogler C."/>
        </authorList>
    </citation>
    <scope>NUCLEOTIDE SEQUENCE [LARGE SCALE GENOMIC DNA]</scope>
    <source>
        <strain evidence="9 10">KS4</strain>
    </source>
</reference>
<dbReference type="PROSITE" id="PS50928">
    <property type="entry name" value="ABC_TM1"/>
    <property type="match status" value="1"/>
</dbReference>
<dbReference type="SUPFAM" id="SSF161098">
    <property type="entry name" value="MetI-like"/>
    <property type="match status" value="1"/>
</dbReference>
<gene>
    <name evidence="9" type="primary">oppB</name>
    <name evidence="9" type="ORF">KS4_36440</name>
</gene>
<keyword evidence="5 7" id="KW-1133">Transmembrane helix</keyword>
<keyword evidence="6 7" id="KW-0472">Membrane</keyword>
<dbReference type="KEGG" id="pcor:KS4_36440"/>
<organism evidence="9 10">
    <name type="scientific">Poriferisphaera corsica</name>
    <dbReference type="NCBI Taxonomy" id="2528020"/>
    <lineage>
        <taxon>Bacteria</taxon>
        <taxon>Pseudomonadati</taxon>
        <taxon>Planctomycetota</taxon>
        <taxon>Phycisphaerae</taxon>
        <taxon>Phycisphaerales</taxon>
        <taxon>Phycisphaeraceae</taxon>
        <taxon>Poriferisphaera</taxon>
    </lineage>
</organism>
<dbReference type="Gene3D" id="1.10.3720.10">
    <property type="entry name" value="MetI-like"/>
    <property type="match status" value="1"/>
</dbReference>
<evidence type="ECO:0000259" key="8">
    <source>
        <dbReference type="PROSITE" id="PS50928"/>
    </source>
</evidence>
<dbReference type="EMBL" id="CP036425">
    <property type="protein sequence ID" value="QDU35561.1"/>
    <property type="molecule type" value="Genomic_DNA"/>
</dbReference>
<dbReference type="PANTHER" id="PTHR30465">
    <property type="entry name" value="INNER MEMBRANE ABC TRANSPORTER"/>
    <property type="match status" value="1"/>
</dbReference>
<dbReference type="Pfam" id="PF19300">
    <property type="entry name" value="BPD_transp_1_N"/>
    <property type="match status" value="1"/>
</dbReference>
<dbReference type="AlphaFoldDB" id="A0A517YZ94"/>
<dbReference type="InterPro" id="IPR000515">
    <property type="entry name" value="MetI-like"/>
</dbReference>
<dbReference type="CDD" id="cd06261">
    <property type="entry name" value="TM_PBP2"/>
    <property type="match status" value="1"/>
</dbReference>
<feature type="transmembrane region" description="Helical" evidence="7">
    <location>
        <begin position="274"/>
        <end position="301"/>
    </location>
</feature>
<proteinExistence type="inferred from homology"/>
<dbReference type="OrthoDB" id="9773221at2"/>
<dbReference type="GO" id="GO:0005886">
    <property type="term" value="C:plasma membrane"/>
    <property type="evidence" value="ECO:0007669"/>
    <property type="project" value="UniProtKB-SubCell"/>
</dbReference>
<dbReference type="GO" id="GO:0055085">
    <property type="term" value="P:transmembrane transport"/>
    <property type="evidence" value="ECO:0007669"/>
    <property type="project" value="InterPro"/>
</dbReference>
<evidence type="ECO:0000256" key="7">
    <source>
        <dbReference type="RuleBase" id="RU363032"/>
    </source>
</evidence>
<evidence type="ECO:0000256" key="5">
    <source>
        <dbReference type="ARBA" id="ARBA00022989"/>
    </source>
</evidence>
<comment type="similarity">
    <text evidence="7">Belongs to the binding-protein-dependent transport system permease family.</text>
</comment>
<feature type="transmembrane region" description="Helical" evidence="7">
    <location>
        <begin position="103"/>
        <end position="124"/>
    </location>
</feature>
<dbReference type="Pfam" id="PF00528">
    <property type="entry name" value="BPD_transp_1"/>
    <property type="match status" value="1"/>
</dbReference>
<sequence length="308" mass="33506">MLRLIVYRLLQLPVIVSVVFLVTFVLVWVIPGNPLENAESGKRPPPEVVEAMKRQYNLDNPWNFGTTYLKNVFTKGDFGPSLFYQDQKVSDIIGGSLPVSVQVGAAAMVVAVFLGTMAGVIGALKPGTFLDFSSMALTLVGVSLPNFVVGSLFLVVFATMLQWFPTGGWGRIDQVILPAITLGLMPSAYIARLVRLGLADVMSSDFVRTARAKGLSRNKALFKHALKVAYLPVVSYLGPATASVMTGSFVIEKVFNIPGMGEHFVNAVLNKDQFLILAVVLTYASMLVLFNLVVDIAYAWVDPRIDLS</sequence>
<keyword evidence="2 7" id="KW-0813">Transport</keyword>
<evidence type="ECO:0000256" key="3">
    <source>
        <dbReference type="ARBA" id="ARBA00022475"/>
    </source>
</evidence>
<comment type="subcellular location">
    <subcellularLocation>
        <location evidence="1 7">Cell membrane</location>
        <topology evidence="1 7">Multi-pass membrane protein</topology>
    </subcellularLocation>
</comment>
<keyword evidence="4 7" id="KW-0812">Transmembrane</keyword>
<evidence type="ECO:0000256" key="6">
    <source>
        <dbReference type="ARBA" id="ARBA00023136"/>
    </source>
</evidence>
<dbReference type="InterPro" id="IPR035906">
    <property type="entry name" value="MetI-like_sf"/>
</dbReference>
<feature type="transmembrane region" description="Helical" evidence="7">
    <location>
        <begin position="136"/>
        <end position="163"/>
    </location>
</feature>
<evidence type="ECO:0000313" key="10">
    <source>
        <dbReference type="Proteomes" id="UP000317369"/>
    </source>
</evidence>
<keyword evidence="3" id="KW-1003">Cell membrane</keyword>
<feature type="transmembrane region" description="Helical" evidence="7">
    <location>
        <begin position="12"/>
        <end position="30"/>
    </location>
</feature>
<evidence type="ECO:0000256" key="4">
    <source>
        <dbReference type="ARBA" id="ARBA00022692"/>
    </source>
</evidence>
<dbReference type="PANTHER" id="PTHR30465:SF74">
    <property type="entry name" value="OLIGOPEPTIDE TRANSPORT SYSTEM PERMEASE PROTEIN OPPB"/>
    <property type="match status" value="1"/>
</dbReference>